<comment type="caution">
    <text evidence="3">The sequence shown here is derived from an EMBL/GenBank/DDBJ whole genome shotgun (WGS) entry which is preliminary data.</text>
</comment>
<feature type="signal peptide" evidence="2">
    <location>
        <begin position="1"/>
        <end position="20"/>
    </location>
</feature>
<protein>
    <submittedName>
        <fullName evidence="3">Uncharacterized protein</fullName>
    </submittedName>
</protein>
<name>A0ABR4FDF8_9PEZI</name>
<keyword evidence="2" id="KW-0732">Signal</keyword>
<evidence type="ECO:0000313" key="4">
    <source>
        <dbReference type="Proteomes" id="UP001600888"/>
    </source>
</evidence>
<gene>
    <name evidence="3" type="ORF">FJTKL_09518</name>
</gene>
<feature type="region of interest" description="Disordered" evidence="1">
    <location>
        <begin position="19"/>
        <end position="38"/>
    </location>
</feature>
<feature type="chain" id="PRO_5047485173" evidence="2">
    <location>
        <begin position="21"/>
        <end position="136"/>
    </location>
</feature>
<organism evidence="3 4">
    <name type="scientific">Diaporthe vaccinii</name>
    <dbReference type="NCBI Taxonomy" id="105482"/>
    <lineage>
        <taxon>Eukaryota</taxon>
        <taxon>Fungi</taxon>
        <taxon>Dikarya</taxon>
        <taxon>Ascomycota</taxon>
        <taxon>Pezizomycotina</taxon>
        <taxon>Sordariomycetes</taxon>
        <taxon>Sordariomycetidae</taxon>
        <taxon>Diaporthales</taxon>
        <taxon>Diaporthaceae</taxon>
        <taxon>Diaporthe</taxon>
        <taxon>Diaporthe eres species complex</taxon>
    </lineage>
</organism>
<evidence type="ECO:0000256" key="2">
    <source>
        <dbReference type="SAM" id="SignalP"/>
    </source>
</evidence>
<evidence type="ECO:0000256" key="1">
    <source>
        <dbReference type="SAM" id="MobiDB-lite"/>
    </source>
</evidence>
<feature type="compositionally biased region" description="Polar residues" evidence="1">
    <location>
        <begin position="24"/>
        <end position="36"/>
    </location>
</feature>
<proteinExistence type="predicted"/>
<accession>A0ABR4FDF8</accession>
<sequence length="136" mass="13496">MRPFHILAALGATTTTFAQAQDTKPNPDQVAQGTDCSSTTTTWVLPSTTALSTKPANFTVTLIDPPANSTATDGSFTLTITSAETGSVTATSSSSPAAASSSSSSVAAAAAAGEGLSSDSSMLGLVIFFALSLCLL</sequence>
<dbReference type="EMBL" id="JBAWTH010000003">
    <property type="protein sequence ID" value="KAL2292570.1"/>
    <property type="molecule type" value="Genomic_DNA"/>
</dbReference>
<keyword evidence="4" id="KW-1185">Reference proteome</keyword>
<dbReference type="Proteomes" id="UP001600888">
    <property type="component" value="Unassembled WGS sequence"/>
</dbReference>
<reference evidence="3 4" key="1">
    <citation type="submission" date="2024-03" db="EMBL/GenBank/DDBJ databases">
        <title>A high-quality draft genome sequence of Diaporthe vaccinii, a causative agent of upright dieback and viscid rot disease in cranberry plants.</title>
        <authorList>
            <person name="Sarrasin M."/>
            <person name="Lang B.F."/>
            <person name="Burger G."/>
        </authorList>
    </citation>
    <scope>NUCLEOTIDE SEQUENCE [LARGE SCALE GENOMIC DNA]</scope>
    <source>
        <strain evidence="3 4">IS7</strain>
    </source>
</reference>
<evidence type="ECO:0000313" key="3">
    <source>
        <dbReference type="EMBL" id="KAL2292570.1"/>
    </source>
</evidence>